<proteinExistence type="predicted"/>
<name>A0A0V7ZI60_9CYAN</name>
<protein>
    <recommendedName>
        <fullName evidence="3">Nitrogen fixation protein</fullName>
    </recommendedName>
</protein>
<evidence type="ECO:0008006" key="3">
    <source>
        <dbReference type="Google" id="ProtNLM"/>
    </source>
</evidence>
<accession>A0A0V7ZI60</accession>
<evidence type="ECO:0000313" key="2">
    <source>
        <dbReference type="Proteomes" id="UP000053372"/>
    </source>
</evidence>
<gene>
    <name evidence="1" type="ORF">BC008_16525</name>
</gene>
<comment type="caution">
    <text evidence="1">The sequence shown here is derived from an EMBL/GenBank/DDBJ whole genome shotgun (WGS) entry which is preliminary data.</text>
</comment>
<dbReference type="Proteomes" id="UP000053372">
    <property type="component" value="Unassembled WGS sequence"/>
</dbReference>
<dbReference type="InterPro" id="IPR004952">
    <property type="entry name" value="NifX-assoc_nitrogen_fix"/>
</dbReference>
<sequence length="158" mass="17659">MSSVNSTNGTAQNQVINSPFLQAIVQQIRGQDAYGVYRNWSDELVLKPFIVSKQKKREISVQDQVDPITQGRIIAFYRAVAARIEQETGLLSQVVVDLSHEGFGWALVFAGRLLLVVKTLRDAHRFGFESLEKLSEEGEKLVTKGIELAQKFPEVGKV</sequence>
<organism evidence="1 2">
    <name type="scientific">Mastigocoleus testarum BC008</name>
    <dbReference type="NCBI Taxonomy" id="371196"/>
    <lineage>
        <taxon>Bacteria</taxon>
        <taxon>Bacillati</taxon>
        <taxon>Cyanobacteriota</taxon>
        <taxon>Cyanophyceae</taxon>
        <taxon>Nostocales</taxon>
        <taxon>Hapalosiphonaceae</taxon>
        <taxon>Mastigocoleus</taxon>
    </lineage>
</organism>
<dbReference type="AlphaFoldDB" id="A0A0V7ZI60"/>
<keyword evidence="2" id="KW-1185">Reference proteome</keyword>
<dbReference type="RefSeq" id="WP_027842159.1">
    <property type="nucleotide sequence ID" value="NZ_LMTZ01000125.1"/>
</dbReference>
<reference evidence="1 2" key="1">
    <citation type="journal article" date="2015" name="Genome Announc.">
        <title>Draft Genome of the Euendolithic (true boring) Cyanobacterium Mastigocoleus testarum strain BC008.</title>
        <authorList>
            <person name="Guida B.S."/>
            <person name="Garcia-Pichel F."/>
        </authorList>
    </citation>
    <scope>NUCLEOTIDE SEQUENCE [LARGE SCALE GENOMIC DNA]</scope>
    <source>
        <strain evidence="1 2">BC008</strain>
    </source>
</reference>
<evidence type="ECO:0000313" key="1">
    <source>
        <dbReference type="EMBL" id="KST64245.1"/>
    </source>
</evidence>
<dbReference type="Gene3D" id="1.10.3100.20">
    <property type="entry name" value="Protein of unknown function DUF269"/>
    <property type="match status" value="1"/>
</dbReference>
<dbReference type="NCBIfam" id="TIGR02935">
    <property type="entry name" value="NifX-associated nitrogen fixation protein"/>
    <property type="match status" value="1"/>
</dbReference>
<dbReference type="EMBL" id="LMTZ01000125">
    <property type="protein sequence ID" value="KST64245.1"/>
    <property type="molecule type" value="Genomic_DNA"/>
</dbReference>
<dbReference type="Pfam" id="PF03270">
    <property type="entry name" value="DUF269"/>
    <property type="match status" value="1"/>
</dbReference>
<dbReference type="OrthoDB" id="9808545at2"/>
<dbReference type="PIRSF" id="PIRSF005788">
    <property type="entry name" value="NifK"/>
    <property type="match status" value="1"/>
</dbReference>